<evidence type="ECO:0000313" key="1">
    <source>
        <dbReference type="EMBL" id="OIK28698.1"/>
    </source>
</evidence>
<dbReference type="SUPFAM" id="SSF54197">
    <property type="entry name" value="HIT-like"/>
    <property type="match status" value="1"/>
</dbReference>
<evidence type="ECO:0000313" key="2">
    <source>
        <dbReference type="Proteomes" id="UP000034838"/>
    </source>
</evidence>
<name>A0A1J4Q6M8_9ACTN</name>
<dbReference type="Proteomes" id="UP000034838">
    <property type="component" value="Unassembled WGS sequence"/>
</dbReference>
<accession>A0A1J4Q6M8</accession>
<dbReference type="RefSeq" id="WP_071387382.1">
    <property type="nucleotide sequence ID" value="NZ_LBDA02000008.1"/>
</dbReference>
<sequence length="209" mass="23126">MAFTTTAPDRSDCELCTAAVGMTPRHFPQPVNRVLLRSRHFVVVPALGPLVPGHALVVGRRHAGGLLTTADRVQADYERLASRLRAHCALLGRDLLELEHGGTTTGGRGPCIDHTHVHLLPGLSHCIDVLEGRLPRWEAAPPAEAAARPYLWVRNAAETRWYDATRAIGQEARRAIGRALQIDDWDWALSPGWDMIKETIGFWTRHPHA</sequence>
<protein>
    <recommendedName>
        <fullName evidence="3">HIT domain-containing protein</fullName>
    </recommendedName>
</protein>
<comment type="caution">
    <text evidence="1">The sequence shown here is derived from an EMBL/GenBank/DDBJ whole genome shotgun (WGS) entry which is preliminary data.</text>
</comment>
<gene>
    <name evidence="1" type="ORF">VT52_004910</name>
</gene>
<dbReference type="AlphaFoldDB" id="A0A1J4Q6M8"/>
<dbReference type="EMBL" id="LBDA02000008">
    <property type="protein sequence ID" value="OIK28698.1"/>
    <property type="molecule type" value="Genomic_DNA"/>
</dbReference>
<keyword evidence="2" id="KW-1185">Reference proteome</keyword>
<dbReference type="OrthoDB" id="3370914at2"/>
<organism evidence="1 2">
    <name type="scientific">Streptomyces malaysiense</name>
    <dbReference type="NCBI Taxonomy" id="1428626"/>
    <lineage>
        <taxon>Bacteria</taxon>
        <taxon>Bacillati</taxon>
        <taxon>Actinomycetota</taxon>
        <taxon>Actinomycetes</taxon>
        <taxon>Kitasatosporales</taxon>
        <taxon>Streptomycetaceae</taxon>
        <taxon>Streptomyces</taxon>
    </lineage>
</organism>
<dbReference type="InterPro" id="IPR036265">
    <property type="entry name" value="HIT-like_sf"/>
</dbReference>
<reference evidence="1" key="1">
    <citation type="submission" date="2016-10" db="EMBL/GenBank/DDBJ databases">
        <title>Genome sequence of Streptomyces malaysiense MUSC 136.</title>
        <authorList>
            <person name="Lee L.-H."/>
            <person name="Ser H.-L."/>
        </authorList>
    </citation>
    <scope>NUCLEOTIDE SEQUENCE [LARGE SCALE GENOMIC DNA]</scope>
    <source>
        <strain evidence="1">MUSC 136</strain>
    </source>
</reference>
<dbReference type="Gene3D" id="3.30.428.10">
    <property type="entry name" value="HIT-like"/>
    <property type="match status" value="1"/>
</dbReference>
<proteinExistence type="predicted"/>
<evidence type="ECO:0008006" key="3">
    <source>
        <dbReference type="Google" id="ProtNLM"/>
    </source>
</evidence>